<dbReference type="InterPro" id="IPR023214">
    <property type="entry name" value="HAD_sf"/>
</dbReference>
<dbReference type="EMBL" id="HBHW01040967">
    <property type="protein sequence ID" value="CAE0063425.1"/>
    <property type="molecule type" value="Transcribed_RNA"/>
</dbReference>
<dbReference type="Gene3D" id="3.40.50.1000">
    <property type="entry name" value="HAD superfamily/HAD-like"/>
    <property type="match status" value="1"/>
</dbReference>
<evidence type="ECO:0000313" key="1">
    <source>
        <dbReference type="EMBL" id="CAE0063425.1"/>
    </source>
</evidence>
<protein>
    <recommendedName>
        <fullName evidence="2">Sucrose phosphatase-like domain-containing protein</fullName>
    </recommendedName>
</protein>
<name>A0A7S3ENT8_9RHOD</name>
<dbReference type="Gene3D" id="3.30.1240.10">
    <property type="match status" value="1"/>
</dbReference>
<accession>A0A7S3ENT8</accession>
<reference evidence="1" key="1">
    <citation type="submission" date="2021-01" db="EMBL/GenBank/DDBJ databases">
        <authorList>
            <person name="Corre E."/>
            <person name="Pelletier E."/>
            <person name="Niang G."/>
            <person name="Scheremetjew M."/>
            <person name="Finn R."/>
            <person name="Kale V."/>
            <person name="Holt S."/>
            <person name="Cochrane G."/>
            <person name="Meng A."/>
            <person name="Brown T."/>
            <person name="Cohen L."/>
        </authorList>
    </citation>
    <scope>NUCLEOTIDE SEQUENCE</scope>
    <source>
        <strain evidence="1">CCMP 769</strain>
    </source>
</reference>
<proteinExistence type="predicted"/>
<dbReference type="InterPro" id="IPR036412">
    <property type="entry name" value="HAD-like_sf"/>
</dbReference>
<organism evidence="1">
    <name type="scientific">Rhodosorus marinus</name>
    <dbReference type="NCBI Taxonomy" id="101924"/>
    <lineage>
        <taxon>Eukaryota</taxon>
        <taxon>Rhodophyta</taxon>
        <taxon>Stylonematophyceae</taxon>
        <taxon>Stylonematales</taxon>
        <taxon>Stylonemataceae</taxon>
        <taxon>Rhodosorus</taxon>
    </lineage>
</organism>
<dbReference type="SUPFAM" id="SSF56784">
    <property type="entry name" value="HAD-like"/>
    <property type="match status" value="1"/>
</dbReference>
<dbReference type="Pfam" id="PF08282">
    <property type="entry name" value="Hydrolase_3"/>
    <property type="match status" value="1"/>
</dbReference>
<evidence type="ECO:0008006" key="2">
    <source>
        <dbReference type="Google" id="ProtNLM"/>
    </source>
</evidence>
<dbReference type="AlphaFoldDB" id="A0A7S3ENT8"/>
<sequence length="319" mass="35347">MGEDEKAIKVVFSDIDGTLVHYPKDFDRYAEVGEVVNGKVFIRYKETGESRECRVLESMTGGRAYISERTIALVDKIRAEGVMFVLITGARSSTYDNRRPNLPKVDFEVFENGGRCIRNGEIDMQWTKRYENVIGDSSRATTVTPQLQDASERVGPLWDLYRRLSKEGWALDARDYVTNFRVDVTKSTDKTEEDFEKIKDELKALNLATSFNLGKADIYPSTSGKANAASSVLGVLGLTPEDSISMFDDDNDVELGALTGRAFLPGVTHPSVTAALKKNPGWEVMPIEGFLGTEEALERILKAVKSTSPQPAEKVLTAV</sequence>
<gene>
    <name evidence="1" type="ORF">RMAR00112_LOCUS31497</name>
</gene>